<proteinExistence type="predicted"/>
<dbReference type="RefSeq" id="WP_345539474.1">
    <property type="nucleotide sequence ID" value="NZ_BAABGJ010000057.1"/>
</dbReference>
<keyword evidence="1" id="KW-0732">Signal</keyword>
<gene>
    <name evidence="2" type="ORF">GCM10023165_34760</name>
</gene>
<evidence type="ECO:0000256" key="1">
    <source>
        <dbReference type="SAM" id="SignalP"/>
    </source>
</evidence>
<feature type="chain" id="PRO_5047280114" evidence="1">
    <location>
        <begin position="29"/>
        <end position="143"/>
    </location>
</feature>
<dbReference type="EMBL" id="BAABGJ010000057">
    <property type="protein sequence ID" value="GAA4348693.1"/>
    <property type="molecule type" value="Genomic_DNA"/>
</dbReference>
<comment type="caution">
    <text evidence="2">The sequence shown here is derived from an EMBL/GenBank/DDBJ whole genome shotgun (WGS) entry which is preliminary data.</text>
</comment>
<organism evidence="2 3">
    <name type="scientific">Variovorax defluvii</name>
    <dbReference type="NCBI Taxonomy" id="913761"/>
    <lineage>
        <taxon>Bacteria</taxon>
        <taxon>Pseudomonadati</taxon>
        <taxon>Pseudomonadota</taxon>
        <taxon>Betaproteobacteria</taxon>
        <taxon>Burkholderiales</taxon>
        <taxon>Comamonadaceae</taxon>
        <taxon>Variovorax</taxon>
    </lineage>
</organism>
<feature type="signal peptide" evidence="1">
    <location>
        <begin position="1"/>
        <end position="28"/>
    </location>
</feature>
<sequence length="143" mass="15759">MKTFVSAALRAALPWVLLVLVMASHAHAQRPTPASYASDLKKVRALLLQPESQMDLGVVKLTVDRRIDPSIDVVAATKQIEQLAEEVRTTFPPGASNLAKFKALRDYLNRPPLLSGRQAYLYNLQDDRSPRPPLRVADGSLAC</sequence>
<name>A0ABP8I0A8_9BURK</name>
<keyword evidence="3" id="KW-1185">Reference proteome</keyword>
<accession>A0ABP8I0A8</accession>
<evidence type="ECO:0000313" key="2">
    <source>
        <dbReference type="EMBL" id="GAA4348693.1"/>
    </source>
</evidence>
<evidence type="ECO:0000313" key="3">
    <source>
        <dbReference type="Proteomes" id="UP001500975"/>
    </source>
</evidence>
<protein>
    <submittedName>
        <fullName evidence="2">Uncharacterized protein</fullName>
    </submittedName>
</protein>
<dbReference type="Proteomes" id="UP001500975">
    <property type="component" value="Unassembled WGS sequence"/>
</dbReference>
<reference evidence="3" key="1">
    <citation type="journal article" date="2019" name="Int. J. Syst. Evol. Microbiol.">
        <title>The Global Catalogue of Microorganisms (GCM) 10K type strain sequencing project: providing services to taxonomists for standard genome sequencing and annotation.</title>
        <authorList>
            <consortium name="The Broad Institute Genomics Platform"/>
            <consortium name="The Broad Institute Genome Sequencing Center for Infectious Disease"/>
            <person name="Wu L."/>
            <person name="Ma J."/>
        </authorList>
    </citation>
    <scope>NUCLEOTIDE SEQUENCE [LARGE SCALE GENOMIC DNA]</scope>
    <source>
        <strain evidence="3">JCM 17804</strain>
    </source>
</reference>